<name>A0A252ANW4_9PROT</name>
<comment type="caution">
    <text evidence="1">The sequence shown here is derived from an EMBL/GenBank/DDBJ whole genome shotgun (WGS) entry which is preliminary data.</text>
</comment>
<reference evidence="2" key="1">
    <citation type="submission" date="2014-06" db="EMBL/GenBank/DDBJ databases">
        <authorList>
            <person name="Winans N.J."/>
            <person name="Newell P.D."/>
            <person name="Douglas A.E."/>
        </authorList>
    </citation>
    <scope>NUCLEOTIDE SEQUENCE [LARGE SCALE GENOMIC DNA]</scope>
</reference>
<dbReference type="Proteomes" id="UP000194641">
    <property type="component" value="Unassembled WGS sequence"/>
</dbReference>
<protein>
    <submittedName>
        <fullName evidence="1">Uncharacterized protein</fullName>
    </submittedName>
</protein>
<gene>
    <name evidence="1" type="ORF">HK17_11765</name>
</gene>
<evidence type="ECO:0000313" key="2">
    <source>
        <dbReference type="Proteomes" id="UP000194641"/>
    </source>
</evidence>
<sequence length="65" mass="7218">MGYWLSLLLRPSMAHEAAMGLAPLLTISCKVFQRFALSHVAAMLIMREIETIVAAISDHTLSQNF</sequence>
<dbReference type="AlphaFoldDB" id="A0A252ANW4"/>
<evidence type="ECO:0000313" key="1">
    <source>
        <dbReference type="EMBL" id="OUI91373.1"/>
    </source>
</evidence>
<dbReference type="EMBL" id="JOPA01000038">
    <property type="protein sequence ID" value="OUI91373.1"/>
    <property type="molecule type" value="Genomic_DNA"/>
</dbReference>
<accession>A0A252ANW4</accession>
<proteinExistence type="predicted"/>
<organism evidence="1 2">
    <name type="scientific">Acetobacter indonesiensis</name>
    <dbReference type="NCBI Taxonomy" id="104101"/>
    <lineage>
        <taxon>Bacteria</taxon>
        <taxon>Pseudomonadati</taxon>
        <taxon>Pseudomonadota</taxon>
        <taxon>Alphaproteobacteria</taxon>
        <taxon>Acetobacterales</taxon>
        <taxon>Acetobacteraceae</taxon>
        <taxon>Acetobacter</taxon>
    </lineage>
</organism>